<proteinExistence type="predicted"/>
<reference evidence="2" key="2">
    <citation type="submission" date="2020-05" db="EMBL/GenBank/DDBJ databases">
        <authorList>
            <person name="Kim H.-S."/>
            <person name="Proctor R.H."/>
            <person name="Brown D.W."/>
        </authorList>
    </citation>
    <scope>NUCLEOTIDE SEQUENCE</scope>
    <source>
        <strain evidence="2">NRRL 22465</strain>
    </source>
</reference>
<evidence type="ECO:0000256" key="1">
    <source>
        <dbReference type="SAM" id="MobiDB-lite"/>
    </source>
</evidence>
<protein>
    <submittedName>
        <fullName evidence="2">Uncharacterized protein</fullName>
    </submittedName>
</protein>
<accession>A0A8H4XLZ8</accession>
<dbReference type="AlphaFoldDB" id="A0A8H4XLZ8"/>
<comment type="caution">
    <text evidence="2">The sequence shown here is derived from an EMBL/GenBank/DDBJ whole genome shotgun (WGS) entry which is preliminary data.</text>
</comment>
<name>A0A8H4XLZ8_9HYPO</name>
<feature type="non-terminal residue" evidence="2">
    <location>
        <position position="110"/>
    </location>
</feature>
<keyword evidence="3" id="KW-1185">Reference proteome</keyword>
<feature type="compositionally biased region" description="Low complexity" evidence="1">
    <location>
        <begin position="101"/>
        <end position="110"/>
    </location>
</feature>
<feature type="compositionally biased region" description="Basic and acidic residues" evidence="1">
    <location>
        <begin position="57"/>
        <end position="68"/>
    </location>
</feature>
<dbReference type="EMBL" id="JABEYC010000293">
    <property type="protein sequence ID" value="KAF4979455.1"/>
    <property type="molecule type" value="Genomic_DNA"/>
</dbReference>
<sequence>MLSRVATPSACLTKRAFTTSIALRAGPNDPKNDDTPPRVRSNPLVGNSARVATPERNAPETRTYERRTPQARASPQTQPPPAREGPAAVRSDLPPPPPPAASATEAEPKP</sequence>
<evidence type="ECO:0000313" key="2">
    <source>
        <dbReference type="EMBL" id="KAF4979455.1"/>
    </source>
</evidence>
<organism evidence="2 3">
    <name type="scientific">Fusarium zealandicum</name>
    <dbReference type="NCBI Taxonomy" id="1053134"/>
    <lineage>
        <taxon>Eukaryota</taxon>
        <taxon>Fungi</taxon>
        <taxon>Dikarya</taxon>
        <taxon>Ascomycota</taxon>
        <taxon>Pezizomycotina</taxon>
        <taxon>Sordariomycetes</taxon>
        <taxon>Hypocreomycetidae</taxon>
        <taxon>Hypocreales</taxon>
        <taxon>Nectriaceae</taxon>
        <taxon>Fusarium</taxon>
        <taxon>Fusarium staphyleae species complex</taxon>
    </lineage>
</organism>
<gene>
    <name evidence="2" type="ORF">FZEAL_4352</name>
</gene>
<feature type="region of interest" description="Disordered" evidence="1">
    <location>
        <begin position="19"/>
        <end position="110"/>
    </location>
</feature>
<dbReference type="Proteomes" id="UP000635477">
    <property type="component" value="Unassembled WGS sequence"/>
</dbReference>
<evidence type="ECO:0000313" key="3">
    <source>
        <dbReference type="Proteomes" id="UP000635477"/>
    </source>
</evidence>
<reference evidence="2" key="1">
    <citation type="journal article" date="2020" name="BMC Genomics">
        <title>Correction to: Identification and distribution of gene clusters required for synthesis of sphingolipid metabolism inhibitors in diverse species of the filamentous fungus Fusarium.</title>
        <authorList>
            <person name="Kim H.S."/>
            <person name="Lohmar J.M."/>
            <person name="Busman M."/>
            <person name="Brown D.W."/>
            <person name="Naumann T.A."/>
            <person name="Divon H.H."/>
            <person name="Lysoe E."/>
            <person name="Uhlig S."/>
            <person name="Proctor R.H."/>
        </authorList>
    </citation>
    <scope>NUCLEOTIDE SEQUENCE</scope>
    <source>
        <strain evidence="2">NRRL 22465</strain>
    </source>
</reference>